<proteinExistence type="predicted"/>
<reference evidence="3 4" key="1">
    <citation type="submission" date="2015-03" db="EMBL/GenBank/DDBJ databases">
        <title>Genome assembly of Sandaracinus amylolyticus DSM 53668.</title>
        <authorList>
            <person name="Sharma G."/>
            <person name="Subramanian S."/>
        </authorList>
    </citation>
    <scope>NUCLEOTIDE SEQUENCE [LARGE SCALE GENOMIC DNA]</scope>
    <source>
        <strain evidence="3 4">DSM 53668</strain>
    </source>
</reference>
<keyword evidence="2" id="KW-0732">Signal</keyword>
<evidence type="ECO:0000313" key="3">
    <source>
        <dbReference type="EMBL" id="AKF09721.1"/>
    </source>
</evidence>
<protein>
    <recommendedName>
        <fullName evidence="5">Secreted protein</fullName>
    </recommendedName>
</protein>
<evidence type="ECO:0000256" key="1">
    <source>
        <dbReference type="SAM" id="MobiDB-lite"/>
    </source>
</evidence>
<accession>A0A0F6W827</accession>
<keyword evidence="4" id="KW-1185">Reference proteome</keyword>
<dbReference type="KEGG" id="samy:DB32_006870"/>
<feature type="signal peptide" evidence="2">
    <location>
        <begin position="1"/>
        <end position="18"/>
    </location>
</feature>
<dbReference type="EMBL" id="CP011125">
    <property type="protein sequence ID" value="AKF09721.1"/>
    <property type="molecule type" value="Genomic_DNA"/>
</dbReference>
<dbReference type="Proteomes" id="UP000034883">
    <property type="component" value="Chromosome"/>
</dbReference>
<dbReference type="AlphaFoldDB" id="A0A0F6W827"/>
<organism evidence="3 4">
    <name type="scientific">Sandaracinus amylolyticus</name>
    <dbReference type="NCBI Taxonomy" id="927083"/>
    <lineage>
        <taxon>Bacteria</taxon>
        <taxon>Pseudomonadati</taxon>
        <taxon>Myxococcota</taxon>
        <taxon>Polyangia</taxon>
        <taxon>Polyangiales</taxon>
        <taxon>Sandaracinaceae</taxon>
        <taxon>Sandaracinus</taxon>
    </lineage>
</organism>
<evidence type="ECO:0000256" key="2">
    <source>
        <dbReference type="SAM" id="SignalP"/>
    </source>
</evidence>
<evidence type="ECO:0000313" key="4">
    <source>
        <dbReference type="Proteomes" id="UP000034883"/>
    </source>
</evidence>
<evidence type="ECO:0008006" key="5">
    <source>
        <dbReference type="Google" id="ProtNLM"/>
    </source>
</evidence>
<feature type="region of interest" description="Disordered" evidence="1">
    <location>
        <begin position="23"/>
        <end position="72"/>
    </location>
</feature>
<gene>
    <name evidence="3" type="ORF">DB32_006870</name>
</gene>
<name>A0A0F6W827_9BACT</name>
<sequence>MMRAIMRTLFSMLVIALAIGCGGGSSTSSEETTGGETTGNEPAGESQTEPGTGATERPLLTPDECTAQGGTVVGDIGDGATLRPDYVCPSGGAPIGNVPSGIEGSVCCPG</sequence>
<dbReference type="PROSITE" id="PS51257">
    <property type="entry name" value="PROKAR_LIPOPROTEIN"/>
    <property type="match status" value="1"/>
</dbReference>
<feature type="compositionally biased region" description="Low complexity" evidence="1">
    <location>
        <begin position="26"/>
        <end position="39"/>
    </location>
</feature>
<feature type="chain" id="PRO_5002511246" description="Secreted protein" evidence="2">
    <location>
        <begin position="19"/>
        <end position="110"/>
    </location>
</feature>